<dbReference type="PROSITE" id="PS50005">
    <property type="entry name" value="TPR"/>
    <property type="match status" value="1"/>
</dbReference>
<dbReference type="PANTHER" id="PTHR10098">
    <property type="entry name" value="RAPSYN-RELATED"/>
    <property type="match status" value="1"/>
</dbReference>
<keyword evidence="1" id="KW-0802">TPR repeat</keyword>
<feature type="domain" description="CHAT" evidence="3">
    <location>
        <begin position="702"/>
        <end position="1054"/>
    </location>
</feature>
<feature type="chain" id="PRO_5016395763" description="CHAT domain-containing protein" evidence="2">
    <location>
        <begin position="27"/>
        <end position="1054"/>
    </location>
</feature>
<accession>A0A315EQ75</accession>
<dbReference type="AlphaFoldDB" id="A0A315EQ75"/>
<dbReference type="SUPFAM" id="SSF48452">
    <property type="entry name" value="TPR-like"/>
    <property type="match status" value="2"/>
</dbReference>
<feature type="repeat" description="TPR" evidence="1">
    <location>
        <begin position="123"/>
        <end position="156"/>
    </location>
</feature>
<sequence length="1054" mass="115326">MFAMRQCRVWTLFVCMTLGGCWPAWGQDPSSIETDLTSLKVPPRTVTDVLRAVDSAKADPAEMAQAKEFAIKPIPDATDVEHLHSFYRQRAIAYQRLGKMNLAIQDARLITEKYKSSDKRVQLESLLELGVYEQRGGNLKNAIKAYEEARNNIPNNLAGFYMSANRHLVGAYAQAGNFEASEAALRDAESTLVILRRSPSYSTIGVFWEANLDAARAINFSYQGRWVEAERAYRLCIRKMERGLEDIYAEDANPKNPDPVKTKRNLKGAMQFKVTRQLELASAIMMQGRLVEAEIQVRDALETTLKTHDKNSVEVGFALNRLARIIAEQGRSPESVLVAKEAIKTFQAGGASDDSLPLINGRKALGSALVSDRKYAEADLVFGEMKKGIAANTAEGPQIPSNDLDWVIAMLKLGKVADAERMTHAMLASVAKQSNVSEGRLNYLEAFNGMAIHAAGKDDDARKIYVKTMPNLIERVRNDSENQTGGGKQQERMVMLLEDNISLLAKQTKTHPHLASQVAAEAFGLADLARGSGVQRALNASAARANIKDPQLAALARKEQDTQRRILSLEDVLTGLMSAPPDQQLPSIQAKLKVDIANFKSEREKFRKEIEYKFPDYADLVNPKPATIERTRHLLRSDEVLVSWYFGEKEGFVWAITKTGAPQFHAFNLGRPKMAEIVGKLRKSLDAGVATIDDIPAFDVALSHNLYKTILEPVQASLQGKKVMLTVPHAELGQLPLALLTTKPDSQPAKAKGGDFTEYRKTAWLIKDIAVSQLPSVTALAALRNLPAPPADRRAFVGFGDPFFSVEQAKIAANTAARSTNAMATRGIPLKLRNAPKTSGVSSAELALLPRLPDTKEELQEIGKALSADPSQDIFLNKEASVARVMEMDLSKRQVVMFATHGLVPGELDGLSQPALALSAPDVTGEGRGDGLLTMEKILTLKLNADWVVLSACNTAAGEGAGAEAVSGLGRAFFYAGARALLVSNWPVDSEAARLLMTDMFKRQQLKQGQNKAEYLQASMVNMIDGVGSVDGKGKVKYSYAHPLFWAPFVVVGD</sequence>
<comment type="caution">
    <text evidence="4">The sequence shown here is derived from an EMBL/GenBank/DDBJ whole genome shotgun (WGS) entry which is preliminary data.</text>
</comment>
<dbReference type="InterPro" id="IPR011990">
    <property type="entry name" value="TPR-like_helical_dom_sf"/>
</dbReference>
<reference evidence="4 5" key="1">
    <citation type="submission" date="2017-04" db="EMBL/GenBank/DDBJ databases">
        <title>Unexpected and diverse lifestyles within the genus Limnohabitans.</title>
        <authorList>
            <person name="Kasalicky V."/>
            <person name="Mehrshad M."/>
            <person name="Andrei S.-A."/>
            <person name="Salcher M."/>
            <person name="Kratochvilova H."/>
            <person name="Simek K."/>
            <person name="Ghai R."/>
        </authorList>
    </citation>
    <scope>NUCLEOTIDE SEQUENCE [LARGE SCALE GENOMIC DNA]</scope>
    <source>
        <strain evidence="4 5">MWH-C5</strain>
    </source>
</reference>
<dbReference type="EMBL" id="NESP01000001">
    <property type="protein sequence ID" value="PUE58925.1"/>
    <property type="molecule type" value="Genomic_DNA"/>
</dbReference>
<keyword evidence="2" id="KW-0732">Signal</keyword>
<evidence type="ECO:0000259" key="3">
    <source>
        <dbReference type="Pfam" id="PF12770"/>
    </source>
</evidence>
<evidence type="ECO:0000256" key="2">
    <source>
        <dbReference type="SAM" id="SignalP"/>
    </source>
</evidence>
<dbReference type="Gene3D" id="1.25.40.10">
    <property type="entry name" value="Tetratricopeptide repeat domain"/>
    <property type="match status" value="2"/>
</dbReference>
<gene>
    <name evidence="4" type="ORF">B9Z44_04545</name>
</gene>
<evidence type="ECO:0000313" key="4">
    <source>
        <dbReference type="EMBL" id="PUE58925.1"/>
    </source>
</evidence>
<feature type="signal peptide" evidence="2">
    <location>
        <begin position="1"/>
        <end position="26"/>
    </location>
</feature>
<dbReference type="InterPro" id="IPR024983">
    <property type="entry name" value="CHAT_dom"/>
</dbReference>
<dbReference type="PROSITE" id="PS51257">
    <property type="entry name" value="PROKAR_LIPOPROTEIN"/>
    <property type="match status" value="1"/>
</dbReference>
<dbReference type="InterPro" id="IPR019734">
    <property type="entry name" value="TPR_rpt"/>
</dbReference>
<protein>
    <recommendedName>
        <fullName evidence="3">CHAT domain-containing protein</fullName>
    </recommendedName>
</protein>
<name>A0A315EQ75_9BURK</name>
<dbReference type="Pfam" id="PF12770">
    <property type="entry name" value="CHAT"/>
    <property type="match status" value="1"/>
</dbReference>
<keyword evidence="5" id="KW-1185">Reference proteome</keyword>
<proteinExistence type="predicted"/>
<organism evidence="4 5">
    <name type="scientific">Limnohabitans curvus</name>
    <dbReference type="NCBI Taxonomy" id="323423"/>
    <lineage>
        <taxon>Bacteria</taxon>
        <taxon>Pseudomonadati</taxon>
        <taxon>Pseudomonadota</taxon>
        <taxon>Betaproteobacteria</taxon>
        <taxon>Burkholderiales</taxon>
        <taxon>Comamonadaceae</taxon>
        <taxon>Limnohabitans</taxon>
    </lineage>
</organism>
<evidence type="ECO:0000313" key="5">
    <source>
        <dbReference type="Proteomes" id="UP000251341"/>
    </source>
</evidence>
<evidence type="ECO:0000256" key="1">
    <source>
        <dbReference type="PROSITE-ProRule" id="PRU00339"/>
    </source>
</evidence>
<dbReference type="Proteomes" id="UP000251341">
    <property type="component" value="Unassembled WGS sequence"/>
</dbReference>